<feature type="transmembrane region" description="Helical" evidence="1">
    <location>
        <begin position="104"/>
        <end position="124"/>
    </location>
</feature>
<feature type="chain" id="PRO_5047107271" evidence="2">
    <location>
        <begin position="24"/>
        <end position="163"/>
    </location>
</feature>
<keyword evidence="4" id="KW-1185">Reference proteome</keyword>
<gene>
    <name evidence="3" type="ORF">ACFPIB_16035</name>
</gene>
<keyword evidence="2" id="KW-0732">Signal</keyword>
<dbReference type="Proteomes" id="UP001596161">
    <property type="component" value="Unassembled WGS sequence"/>
</dbReference>
<keyword evidence="1" id="KW-0812">Transmembrane</keyword>
<keyword evidence="1" id="KW-1133">Transmembrane helix</keyword>
<feature type="signal peptide" evidence="2">
    <location>
        <begin position="1"/>
        <end position="23"/>
    </location>
</feature>
<reference evidence="4" key="1">
    <citation type="journal article" date="2019" name="Int. J. Syst. Evol. Microbiol.">
        <title>The Global Catalogue of Microorganisms (GCM) 10K type strain sequencing project: providing services to taxonomists for standard genome sequencing and annotation.</title>
        <authorList>
            <consortium name="The Broad Institute Genomics Platform"/>
            <consortium name="The Broad Institute Genome Sequencing Center for Infectious Disease"/>
            <person name="Wu L."/>
            <person name="Ma J."/>
        </authorList>
    </citation>
    <scope>NUCLEOTIDE SEQUENCE [LARGE SCALE GENOMIC DNA]</scope>
    <source>
        <strain evidence="4">KACC 12602</strain>
    </source>
</reference>
<feature type="transmembrane region" description="Helical" evidence="1">
    <location>
        <begin position="74"/>
        <end position="92"/>
    </location>
</feature>
<evidence type="ECO:0000313" key="3">
    <source>
        <dbReference type="EMBL" id="MFC5272128.1"/>
    </source>
</evidence>
<evidence type="ECO:0000256" key="2">
    <source>
        <dbReference type="SAM" id="SignalP"/>
    </source>
</evidence>
<comment type="caution">
    <text evidence="3">The sequence shown here is derived from an EMBL/GenBank/DDBJ whole genome shotgun (WGS) entry which is preliminary data.</text>
</comment>
<organism evidence="3 4">
    <name type="scientific">Adhaeribacter terreus</name>
    <dbReference type="NCBI Taxonomy" id="529703"/>
    <lineage>
        <taxon>Bacteria</taxon>
        <taxon>Pseudomonadati</taxon>
        <taxon>Bacteroidota</taxon>
        <taxon>Cytophagia</taxon>
        <taxon>Cytophagales</taxon>
        <taxon>Hymenobacteraceae</taxon>
        <taxon>Adhaeribacter</taxon>
    </lineage>
</organism>
<name>A0ABW0EFT4_9BACT</name>
<proteinExistence type="predicted"/>
<sequence>MKIARFIALLALLSVSGSLPAFAQTGKIGRELNGWGFYTYRQNGQKISGKALLEQFQINPTAYHYMRKAQREKTWANIFAGTGFALAGYQLIYKHKNNELSQEILFTSLGAFGAALSLTLHSNMQAGLAIDYYNQRVAKRSFKNKPEFEIGFAGSGIGLQMKF</sequence>
<evidence type="ECO:0000256" key="1">
    <source>
        <dbReference type="SAM" id="Phobius"/>
    </source>
</evidence>
<evidence type="ECO:0000313" key="4">
    <source>
        <dbReference type="Proteomes" id="UP001596161"/>
    </source>
</evidence>
<keyword evidence="1" id="KW-0472">Membrane</keyword>
<protein>
    <submittedName>
        <fullName evidence="3">Uncharacterized protein</fullName>
    </submittedName>
</protein>
<dbReference type="RefSeq" id="WP_378018486.1">
    <property type="nucleotide sequence ID" value="NZ_JBHSKT010000012.1"/>
</dbReference>
<accession>A0ABW0EFT4</accession>
<dbReference type="EMBL" id="JBHSKT010000012">
    <property type="protein sequence ID" value="MFC5272128.1"/>
    <property type="molecule type" value="Genomic_DNA"/>
</dbReference>